<evidence type="ECO:0000313" key="2">
    <source>
        <dbReference type="EMBL" id="PJF48068.1"/>
    </source>
</evidence>
<organism evidence="2 3">
    <name type="scientific">Candidatus Thermofonsia Clade 3 bacterium</name>
    <dbReference type="NCBI Taxonomy" id="2364212"/>
    <lineage>
        <taxon>Bacteria</taxon>
        <taxon>Bacillati</taxon>
        <taxon>Chloroflexota</taxon>
        <taxon>Candidatus Thermofontia</taxon>
        <taxon>Candidatus Thermofonsia Clade 3</taxon>
    </lineage>
</organism>
<protein>
    <recommendedName>
        <fullName evidence="1">PDZ domain-containing protein</fullName>
    </recommendedName>
</protein>
<evidence type="ECO:0000313" key="3">
    <source>
        <dbReference type="Proteomes" id="UP000230790"/>
    </source>
</evidence>
<dbReference type="GO" id="GO:0030288">
    <property type="term" value="C:outer membrane-bounded periplasmic space"/>
    <property type="evidence" value="ECO:0007669"/>
    <property type="project" value="TreeGrafter"/>
</dbReference>
<dbReference type="InterPro" id="IPR029045">
    <property type="entry name" value="ClpP/crotonase-like_dom_sf"/>
</dbReference>
<dbReference type="GO" id="GO:0004175">
    <property type="term" value="F:endopeptidase activity"/>
    <property type="evidence" value="ECO:0007669"/>
    <property type="project" value="TreeGrafter"/>
</dbReference>
<dbReference type="GO" id="GO:0006508">
    <property type="term" value="P:proteolysis"/>
    <property type="evidence" value="ECO:0007669"/>
    <property type="project" value="InterPro"/>
</dbReference>
<gene>
    <name evidence="2" type="ORF">CUN48_05365</name>
</gene>
<dbReference type="PANTHER" id="PTHR32060">
    <property type="entry name" value="TAIL-SPECIFIC PROTEASE"/>
    <property type="match status" value="1"/>
</dbReference>
<accession>A0A2M8QE80</accession>
<comment type="caution">
    <text evidence="2">The sequence shown here is derived from an EMBL/GenBank/DDBJ whole genome shotgun (WGS) entry which is preliminary data.</text>
</comment>
<dbReference type="InterPro" id="IPR005151">
    <property type="entry name" value="Tail-specific_protease"/>
</dbReference>
<evidence type="ECO:0000259" key="1">
    <source>
        <dbReference type="PROSITE" id="PS50106"/>
    </source>
</evidence>
<dbReference type="InterPro" id="IPR028204">
    <property type="entry name" value="Tricorn_C1"/>
</dbReference>
<dbReference type="Proteomes" id="UP000230790">
    <property type="component" value="Unassembled WGS sequence"/>
</dbReference>
<dbReference type="EMBL" id="PGTN01000025">
    <property type="protein sequence ID" value="PJF48068.1"/>
    <property type="molecule type" value="Genomic_DNA"/>
</dbReference>
<dbReference type="SMART" id="SM00228">
    <property type="entry name" value="PDZ"/>
    <property type="match status" value="1"/>
</dbReference>
<dbReference type="Pfam" id="PF03572">
    <property type="entry name" value="Peptidase_S41"/>
    <property type="match status" value="1"/>
</dbReference>
<dbReference type="Gene3D" id="3.30.750.44">
    <property type="match status" value="1"/>
</dbReference>
<dbReference type="SMART" id="SM00245">
    <property type="entry name" value="TSPc"/>
    <property type="match status" value="1"/>
</dbReference>
<proteinExistence type="predicted"/>
<dbReference type="CDD" id="cd07562">
    <property type="entry name" value="Peptidase_S41_TRI"/>
    <property type="match status" value="1"/>
</dbReference>
<dbReference type="GO" id="GO:0008236">
    <property type="term" value="F:serine-type peptidase activity"/>
    <property type="evidence" value="ECO:0007669"/>
    <property type="project" value="InterPro"/>
</dbReference>
<dbReference type="Pfam" id="PF14684">
    <property type="entry name" value="Tricorn_C1"/>
    <property type="match status" value="1"/>
</dbReference>
<dbReference type="InterPro" id="IPR001478">
    <property type="entry name" value="PDZ"/>
</dbReference>
<dbReference type="SUPFAM" id="SSF52096">
    <property type="entry name" value="ClpP/crotonase"/>
    <property type="match status" value="1"/>
</dbReference>
<dbReference type="Gene3D" id="2.30.42.10">
    <property type="match status" value="1"/>
</dbReference>
<dbReference type="GO" id="GO:0007165">
    <property type="term" value="P:signal transduction"/>
    <property type="evidence" value="ECO:0007669"/>
    <property type="project" value="TreeGrafter"/>
</dbReference>
<dbReference type="PANTHER" id="PTHR32060:SF30">
    <property type="entry name" value="CARBOXY-TERMINAL PROCESSING PROTEASE CTPA"/>
    <property type="match status" value="1"/>
</dbReference>
<name>A0A2M8QE80_9CHLR</name>
<reference evidence="2 3" key="1">
    <citation type="submission" date="2017-11" db="EMBL/GenBank/DDBJ databases">
        <title>Evolution of Phototrophy in the Chloroflexi Phylum Driven by Horizontal Gene Transfer.</title>
        <authorList>
            <person name="Ward L.M."/>
            <person name="Hemp J."/>
            <person name="Shih P.M."/>
            <person name="Mcglynn S.E."/>
            <person name="Fischer W."/>
        </authorList>
    </citation>
    <scope>NUCLEOTIDE SEQUENCE [LARGE SCALE GENOMIC DNA]</scope>
    <source>
        <strain evidence="2">JP3_7</strain>
    </source>
</reference>
<dbReference type="SUPFAM" id="SSF50156">
    <property type="entry name" value="PDZ domain-like"/>
    <property type="match status" value="1"/>
</dbReference>
<dbReference type="AlphaFoldDB" id="A0A2M8QE80"/>
<sequence>MTYACIRVFLSLILVLTGWITPAEVALAQSSSPFAAPLQPFKLDRARQVFMRTWQFIHDHYVYPDFNGLDWQSIRAEYEPKVRAAQTLPEFYRLMAEMVSRLNDGHSTFLPPQQAGALQSYRLGSGTASVTGLAASLRRMPDHSLLVLQVIPNSKAEAALKPGDRIVAIEGARLDREDRAHLLYGRAGLVRVTVQPPNGAPREASIERETYSTALIPPPVVAHRLPDDIGYLAIYDFLSFTTGMRAREALLRLLRDGRLNGLIVDMRANDGGMIGQMVDVLALLIDGGSAGSYVSRSGEVDAYTIPRGRTIRALDDVPVVVLAGPGTNSSGDIFVAVMQASGRARVVGMPTPGNVEMLQALRLPDGSVLWAAVKHYRDPKGRFLEGRGVQPDRLVDVEWWRYALQDDPQVKAAIGLIALGR</sequence>
<dbReference type="InterPro" id="IPR036034">
    <property type="entry name" value="PDZ_sf"/>
</dbReference>
<feature type="domain" description="PDZ" evidence="1">
    <location>
        <begin position="117"/>
        <end position="198"/>
    </location>
</feature>
<dbReference type="Gene3D" id="3.90.226.10">
    <property type="entry name" value="2-enoyl-CoA Hydratase, Chain A, domain 1"/>
    <property type="match status" value="1"/>
</dbReference>
<dbReference type="PROSITE" id="PS50106">
    <property type="entry name" value="PDZ"/>
    <property type="match status" value="1"/>
</dbReference>